<evidence type="ECO:0000313" key="8">
    <source>
        <dbReference type="EMBL" id="AGS53981.1"/>
    </source>
</evidence>
<proteinExistence type="inferred from homology"/>
<gene>
    <name evidence="6" type="primary">nusB</name>
</gene>
<dbReference type="CDD" id="cd00619">
    <property type="entry name" value="Terminator_NusB"/>
    <property type="match status" value="1"/>
</dbReference>
<dbReference type="EMBL" id="JQ844268">
    <property type="protein sequence ID" value="AGS53981.1"/>
    <property type="molecule type" value="Genomic_DNA"/>
</dbReference>
<protein>
    <recommendedName>
        <fullName evidence="6">Transcription antitermination protein NusB</fullName>
    </recommendedName>
    <alternativeName>
        <fullName evidence="6">Antitermination factor NusB</fullName>
    </alternativeName>
</protein>
<comment type="similarity">
    <text evidence="1 6">Belongs to the NusB family.</text>
</comment>
<dbReference type="HAMAP" id="MF_00073">
    <property type="entry name" value="NusB"/>
    <property type="match status" value="1"/>
</dbReference>
<evidence type="ECO:0000256" key="1">
    <source>
        <dbReference type="ARBA" id="ARBA00005952"/>
    </source>
</evidence>
<evidence type="ECO:0000256" key="4">
    <source>
        <dbReference type="ARBA" id="ARBA00023015"/>
    </source>
</evidence>
<comment type="function">
    <text evidence="6">Involved in transcription antitermination. Required for transcription of ribosomal RNA (rRNA) genes. Binds specifically to the boxA antiterminator sequence of the ribosomal RNA (rrn) operons.</text>
</comment>
<evidence type="ECO:0000256" key="5">
    <source>
        <dbReference type="ARBA" id="ARBA00023163"/>
    </source>
</evidence>
<dbReference type="InterPro" id="IPR035926">
    <property type="entry name" value="NusB-like_sf"/>
</dbReference>
<dbReference type="Pfam" id="PF01029">
    <property type="entry name" value="NusB"/>
    <property type="match status" value="1"/>
</dbReference>
<sequence>MASRRKGRILAFQALYCWESARIPPEELMGFSWLGSEKQASLDEGIAAFSRLLIAGTVENIGPIDEMIKKHLQHWDISRLNRVDLAVLRMSVYTMMYQNEIAPSIVIDEAIGISKEFGTDESFRFVNGVLDSIRRTLAEEAP</sequence>
<dbReference type="PANTHER" id="PTHR11078:SF3">
    <property type="entry name" value="ANTITERMINATION NUSB DOMAIN-CONTAINING PROTEIN"/>
    <property type="match status" value="1"/>
</dbReference>
<keyword evidence="2 6" id="KW-0889">Transcription antitermination</keyword>
<dbReference type="GO" id="GO:0031564">
    <property type="term" value="P:transcription antitermination"/>
    <property type="evidence" value="ECO:0007669"/>
    <property type="project" value="UniProtKB-KW"/>
</dbReference>
<dbReference type="AlphaFoldDB" id="A0A806KP11"/>
<dbReference type="GO" id="GO:0006353">
    <property type="term" value="P:DNA-templated transcription termination"/>
    <property type="evidence" value="ECO:0007669"/>
    <property type="project" value="UniProtKB-UniRule"/>
</dbReference>
<name>A0A806KP11_9BACT</name>
<keyword evidence="5 6" id="KW-0804">Transcription</keyword>
<dbReference type="NCBIfam" id="TIGR01951">
    <property type="entry name" value="nusB"/>
    <property type="match status" value="1"/>
</dbReference>
<dbReference type="SUPFAM" id="SSF48013">
    <property type="entry name" value="NusB-like"/>
    <property type="match status" value="1"/>
</dbReference>
<accession>A0A806KP11</accession>
<feature type="domain" description="NusB/RsmB/TIM44" evidence="7">
    <location>
        <begin position="6"/>
        <end position="134"/>
    </location>
</feature>
<keyword evidence="4 6" id="KW-0805">Transcription regulation</keyword>
<dbReference type="GO" id="GO:0003723">
    <property type="term" value="F:RNA binding"/>
    <property type="evidence" value="ECO:0007669"/>
    <property type="project" value="UniProtKB-UniRule"/>
</dbReference>
<keyword evidence="3 6" id="KW-0694">RNA-binding</keyword>
<evidence type="ECO:0000256" key="6">
    <source>
        <dbReference type="HAMAP-Rule" id="MF_00073"/>
    </source>
</evidence>
<evidence type="ECO:0000256" key="2">
    <source>
        <dbReference type="ARBA" id="ARBA00022814"/>
    </source>
</evidence>
<dbReference type="InterPro" id="IPR011605">
    <property type="entry name" value="NusB_fam"/>
</dbReference>
<evidence type="ECO:0000256" key="3">
    <source>
        <dbReference type="ARBA" id="ARBA00022884"/>
    </source>
</evidence>
<evidence type="ECO:0000259" key="7">
    <source>
        <dbReference type="Pfam" id="PF01029"/>
    </source>
</evidence>
<dbReference type="GO" id="GO:0005829">
    <property type="term" value="C:cytosol"/>
    <property type="evidence" value="ECO:0007669"/>
    <property type="project" value="TreeGrafter"/>
</dbReference>
<dbReference type="InterPro" id="IPR006027">
    <property type="entry name" value="NusB_RsmB_TIM44"/>
</dbReference>
<dbReference type="Gene3D" id="1.10.940.10">
    <property type="entry name" value="NusB-like"/>
    <property type="match status" value="1"/>
</dbReference>
<dbReference type="PANTHER" id="PTHR11078">
    <property type="entry name" value="N UTILIZATION SUBSTANCE PROTEIN B-RELATED"/>
    <property type="match status" value="1"/>
</dbReference>
<reference evidence="8" key="1">
    <citation type="submission" date="2012-03" db="EMBL/GenBank/DDBJ databases">
        <title>Functional metagenomics reveals considerable lignocellulase gene clusters in the gut microbiome of a wood-feeding higher termite.</title>
        <authorList>
            <person name="Liu N."/>
        </authorList>
    </citation>
    <scope>NUCLEOTIDE SEQUENCE</scope>
</reference>
<organism evidence="8">
    <name type="scientific">uncultured bacterium contig00088</name>
    <dbReference type="NCBI Taxonomy" id="1181561"/>
    <lineage>
        <taxon>Bacteria</taxon>
        <taxon>environmental samples</taxon>
    </lineage>
</organism>